<dbReference type="AlphaFoldDB" id="A0AA88EEQ9"/>
<keyword evidence="3" id="KW-1185">Reference proteome</keyword>
<dbReference type="Gene3D" id="2.60.120.10">
    <property type="entry name" value="Jelly Rolls"/>
    <property type="match status" value="1"/>
</dbReference>
<dbReference type="InterPro" id="IPR011051">
    <property type="entry name" value="RmlC_Cupin_sf"/>
</dbReference>
<gene>
    <name evidence="2" type="ORF">TIFTF001_055956</name>
</gene>
<dbReference type="InterPro" id="IPR014710">
    <property type="entry name" value="RmlC-like_jellyroll"/>
</dbReference>
<evidence type="ECO:0000259" key="1">
    <source>
        <dbReference type="Pfam" id="PF00190"/>
    </source>
</evidence>
<reference evidence="2" key="1">
    <citation type="submission" date="2023-07" db="EMBL/GenBank/DDBJ databases">
        <title>draft genome sequence of fig (Ficus carica).</title>
        <authorList>
            <person name="Takahashi T."/>
            <person name="Nishimura K."/>
        </authorList>
    </citation>
    <scope>NUCLEOTIDE SEQUENCE</scope>
</reference>
<feature type="domain" description="Cupin type-1" evidence="1">
    <location>
        <begin position="1"/>
        <end position="55"/>
    </location>
</feature>
<proteinExistence type="predicted"/>
<sequence length="62" mass="6697">IHFQFNPGHTPAVAFSGLGSQNPGVITIANSVFGSNPSIKADVLSRAFQLDKDVVKRLQKQF</sequence>
<dbReference type="Proteomes" id="UP001187192">
    <property type="component" value="Unassembled WGS sequence"/>
</dbReference>
<evidence type="ECO:0000313" key="3">
    <source>
        <dbReference type="Proteomes" id="UP001187192"/>
    </source>
</evidence>
<dbReference type="EMBL" id="BTGU01019166">
    <property type="protein sequence ID" value="GMN71710.1"/>
    <property type="molecule type" value="Genomic_DNA"/>
</dbReference>
<comment type="caution">
    <text evidence="2">The sequence shown here is derived from an EMBL/GenBank/DDBJ whole genome shotgun (WGS) entry which is preliminary data.</text>
</comment>
<organism evidence="2 3">
    <name type="scientific">Ficus carica</name>
    <name type="common">Common fig</name>
    <dbReference type="NCBI Taxonomy" id="3494"/>
    <lineage>
        <taxon>Eukaryota</taxon>
        <taxon>Viridiplantae</taxon>
        <taxon>Streptophyta</taxon>
        <taxon>Embryophyta</taxon>
        <taxon>Tracheophyta</taxon>
        <taxon>Spermatophyta</taxon>
        <taxon>Magnoliopsida</taxon>
        <taxon>eudicotyledons</taxon>
        <taxon>Gunneridae</taxon>
        <taxon>Pentapetalae</taxon>
        <taxon>rosids</taxon>
        <taxon>fabids</taxon>
        <taxon>Rosales</taxon>
        <taxon>Moraceae</taxon>
        <taxon>Ficeae</taxon>
        <taxon>Ficus</taxon>
    </lineage>
</organism>
<accession>A0AA88EEQ9</accession>
<protein>
    <recommendedName>
        <fullName evidence="1">Cupin type-1 domain-containing protein</fullName>
    </recommendedName>
</protein>
<evidence type="ECO:0000313" key="2">
    <source>
        <dbReference type="EMBL" id="GMN71710.1"/>
    </source>
</evidence>
<dbReference type="Pfam" id="PF00190">
    <property type="entry name" value="Cupin_1"/>
    <property type="match status" value="1"/>
</dbReference>
<name>A0AA88EEQ9_FICCA</name>
<dbReference type="PANTHER" id="PTHR31238">
    <property type="entry name" value="GERMIN-LIKE PROTEIN SUBFAMILY 3 MEMBER 3"/>
    <property type="match status" value="1"/>
</dbReference>
<dbReference type="InterPro" id="IPR006045">
    <property type="entry name" value="Cupin_1"/>
</dbReference>
<dbReference type="SUPFAM" id="SSF51182">
    <property type="entry name" value="RmlC-like cupins"/>
    <property type="match status" value="1"/>
</dbReference>
<feature type="non-terminal residue" evidence="2">
    <location>
        <position position="1"/>
    </location>
</feature>